<proteinExistence type="predicted"/>
<dbReference type="Proteomes" id="UP000054729">
    <property type="component" value="Unassembled WGS sequence"/>
</dbReference>
<keyword evidence="2" id="KW-1185">Reference proteome</keyword>
<name>A0A0W1AMZ5_9GAMM</name>
<protein>
    <submittedName>
        <fullName evidence="1">Dot/Icm T4SS effector</fullName>
    </submittedName>
</protein>
<reference evidence="1 2" key="1">
    <citation type="submission" date="2015-11" db="EMBL/GenBank/DDBJ databases">
        <title>Genomic analysis of 38 Legionella species identifies large and diverse effector repertoires.</title>
        <authorList>
            <person name="Burstein D."/>
            <person name="Amaro F."/>
            <person name="Zusman T."/>
            <person name="Lifshitz Z."/>
            <person name="Cohen O."/>
            <person name="Gilbert J.A."/>
            <person name="Pupko T."/>
            <person name="Shuman H.A."/>
            <person name="Segal G."/>
        </authorList>
    </citation>
    <scope>NUCLEOTIDE SEQUENCE [LARGE SCALE GENOMIC DNA]</scope>
    <source>
        <strain evidence="1 2">ATCC 51914</strain>
    </source>
</reference>
<dbReference type="STRING" id="66969.Lwal_0529"/>
<gene>
    <name evidence="1" type="ORF">Lwal_0529</name>
</gene>
<dbReference type="PATRIC" id="fig|66969.6.peg.566"/>
<dbReference type="AlphaFoldDB" id="A0A0W1AMZ5"/>
<dbReference type="RefSeq" id="WP_058479370.1">
    <property type="nucleotide sequence ID" value="NZ_CAAAIQ010000018.1"/>
</dbReference>
<evidence type="ECO:0000313" key="1">
    <source>
        <dbReference type="EMBL" id="KTD82600.1"/>
    </source>
</evidence>
<dbReference type="EMBL" id="LNZB01000009">
    <property type="protein sequence ID" value="KTD82600.1"/>
    <property type="molecule type" value="Genomic_DNA"/>
</dbReference>
<evidence type="ECO:0000313" key="2">
    <source>
        <dbReference type="Proteomes" id="UP000054729"/>
    </source>
</evidence>
<organism evidence="1 2">
    <name type="scientific">Legionella waltersii</name>
    <dbReference type="NCBI Taxonomy" id="66969"/>
    <lineage>
        <taxon>Bacteria</taxon>
        <taxon>Pseudomonadati</taxon>
        <taxon>Pseudomonadota</taxon>
        <taxon>Gammaproteobacteria</taxon>
        <taxon>Legionellales</taxon>
        <taxon>Legionellaceae</taxon>
        <taxon>Legionella</taxon>
    </lineage>
</organism>
<comment type="caution">
    <text evidence="1">The sequence shown here is derived from an EMBL/GenBank/DDBJ whole genome shotgun (WGS) entry which is preliminary data.</text>
</comment>
<accession>A0A0W1AMZ5</accession>
<sequence length="485" mass="55106">MYTAADKTLQALNKELYWSLSQVRELLLAKQIRRAESGRPFSAYVLQHDQNVQGGHQNPNDSFHQFLNFVAKNIEQFENESCMQMIVHDGRAPGHWTNFSLMIKDSKIHVFACDSADDTPGEDSLIELQKILGDKANIYKLHPDKLPDIKGPGARKDPRRLIQSGNFECSRMALYNAELLAKAGSGFFKKLMEMEPPGTGYETLLDNNLQMKKEHAVGIDTSPELAKIKLVRPQVAVRILPALYGVTQSWKRLNGIVDADPQETIGNSGRNLRGWAEYHSKTVVVDGEKKKQNFAIMDKASKMVEHLGEMRAKNTPSELEKLSNVMQDWTQSAPLKGVKHPIQPSLSAKVERVLDKLIDDCSKQIEALKEKERGRPLHERFTSKTKRFVTTGHSRSETRQELYDFKKEVEQLKVDLLGKNPTTEGLRRKLNLVVNYHRVSPKIISAIKSILPKMNADEIVQFKRKLPAASEQNRRVEENPLQHKC</sequence>